<evidence type="ECO:0000256" key="1">
    <source>
        <dbReference type="SAM" id="MobiDB-lite"/>
    </source>
</evidence>
<dbReference type="RefSeq" id="WP_096685792.1">
    <property type="nucleotide sequence ID" value="NZ_AP014564.1"/>
</dbReference>
<dbReference type="AlphaFoldDB" id="A0A1J1E9P7"/>
<dbReference type="EMBL" id="AP014564">
    <property type="protein sequence ID" value="BAV94635.1"/>
    <property type="molecule type" value="Genomic_DNA"/>
</dbReference>
<dbReference type="Gene3D" id="2.60.40.2340">
    <property type="match status" value="8"/>
</dbReference>
<gene>
    <name evidence="2" type="ORF">JBKA6_0622</name>
</gene>
<dbReference type="Proteomes" id="UP000243197">
    <property type="component" value="Chromosome"/>
</dbReference>
<evidence type="ECO:0000313" key="2">
    <source>
        <dbReference type="EMBL" id="BAV94635.1"/>
    </source>
</evidence>
<dbReference type="OrthoDB" id="713122at2"/>
<evidence type="ECO:0000313" key="3">
    <source>
        <dbReference type="Proteomes" id="UP000243197"/>
    </source>
</evidence>
<dbReference type="KEGG" id="ise:JBKA6_0622"/>
<proteinExistence type="predicted"/>
<keyword evidence="3" id="KW-1185">Reference proteome</keyword>
<sequence length="1109" mass="118064">MFKKNYFVKSVIFSFVLLSVIIFSCDKKKIIEDDLNICIESFSLLDSENEEKKLGSDIDCDIDVENYTISLTVPHTAVLDGLKFNIVPCEGTTISPASGEEVNFEEVVEESIEEEATNEGVDEETIKKPSTQRYKKIFTLTKDGKSQNYTVYITKALASDCSISSFKLEKTNNDGKIFADRVGDITESTDNEPSTITLHVSDAATLDGLTPTIVHTGTSFSSGELITTETADSAGTRITTTTVNYTVTAADGKTKVYVVKYIKDLSSNNRISVFSFTKDTSNNSNTGLKLTRSSTGARASDVTISSGNTNAETISVKVSTEADITNLIPTITKHENATISPDVAAHDYADSKTYTITAEDGQTKEYTVSVTKNLSNAKEISSFKFENSQNPDKNFGSNDYPSGTITSTGDNDVAVSVKIPNAVTLTGLKPSIEFSANASVNPGNEAPQNFTRGTAVDYTVTAQDGTTRRYNVTIGELSAAADIISFKILTKDHASLSSKITADMTISPTNSGSDYTIVLDGEDQTTVSLSPEIVVSPGATVDPASKAETEFTYGTAKTYTVTAENGTTKAYSVTVKSSNSKMKSFKFKTSDGTNQNTGKIVQEVEGTINDNTVTVKVPHDAVLTNLTPEVLGNNGSTVTFKTGGEANTAQDFSSQKTYTVTAQDGTTSDYNVTVTQNAAPQIETFKFTTASNNSKNLGGDITGTITHNSGTTAGEIIVKVPHDADLNGLVPTVTTNSSALANTQVYKGDSGTEVANTSTDFSNSHSTPVQYSAVGPAGGRKVYNVKVYKAPAITEFKFEQNKNTGNTDFPANKTYVGSVNETGKTITITVANTVNVASLTPTITGSNLGSTFTPTALNFTTSGASSSYSATITVQNEHLSSFTKNYTVNLTKEAAPQLTEFKITADESKGIKDEVSAEFTYPSDSSNTGIIKLKFDHKVATHHTDIDLTNLSYTSVPDTGHTLTPTSPLTDGQSIHNQTFTLTKTDTGSKSVYTVTAVKGPFIKSFKFGKDTSGNTGKNLGATDVEGVIDHANNTIKLELPKDVTMDSSGGNTITLTPTIELGGDGSPSVTSPSGTEQTFTLDSETQYTVTGADNMEKTYQVTVTKKTS</sequence>
<feature type="region of interest" description="Disordered" evidence="1">
    <location>
        <begin position="383"/>
        <end position="410"/>
    </location>
</feature>
<organism evidence="2 3">
    <name type="scientific">Ichthyobacterium seriolicida</name>
    <dbReference type="NCBI Taxonomy" id="242600"/>
    <lineage>
        <taxon>Bacteria</taxon>
        <taxon>Pseudomonadati</taxon>
        <taxon>Bacteroidota</taxon>
        <taxon>Flavobacteriia</taxon>
        <taxon>Flavobacteriales</taxon>
        <taxon>Ichthyobacteriaceae</taxon>
        <taxon>Ichthyobacterium</taxon>
    </lineage>
</organism>
<accession>A0A1J1E9P7</accession>
<name>A0A1J1E9P7_9FLAO</name>
<protein>
    <submittedName>
        <fullName evidence="2">Pkd domain containing protein</fullName>
    </submittedName>
</protein>
<dbReference type="PROSITE" id="PS51257">
    <property type="entry name" value="PROKAR_LIPOPROTEIN"/>
    <property type="match status" value="1"/>
</dbReference>
<reference evidence="2 3" key="1">
    <citation type="submission" date="2014-03" db="EMBL/GenBank/DDBJ databases">
        <title>complete genome sequence of Flavobacteriaceae bacterium JBKA-6.</title>
        <authorList>
            <person name="Takano T."/>
            <person name="Nakamura Y."/>
            <person name="Takuma S."/>
            <person name="Yasuike M."/>
            <person name="Matsuyama T."/>
            <person name="Sakai T."/>
            <person name="Fujiwara A."/>
            <person name="Kimoto K."/>
            <person name="Fukuda Y."/>
            <person name="Kondo H."/>
            <person name="Hirono I."/>
            <person name="Nakayasu C."/>
        </authorList>
    </citation>
    <scope>NUCLEOTIDE SEQUENCE [LARGE SCALE GENOMIC DNA]</scope>
    <source>
        <strain evidence="2 3">JBKA-6</strain>
    </source>
</reference>